<organism evidence="2 3">
    <name type="scientific">Amborella trichopoda</name>
    <dbReference type="NCBI Taxonomy" id="13333"/>
    <lineage>
        <taxon>Eukaryota</taxon>
        <taxon>Viridiplantae</taxon>
        <taxon>Streptophyta</taxon>
        <taxon>Embryophyta</taxon>
        <taxon>Tracheophyta</taxon>
        <taxon>Spermatophyta</taxon>
        <taxon>Magnoliopsida</taxon>
        <taxon>Amborellales</taxon>
        <taxon>Amborellaceae</taxon>
        <taxon>Amborella</taxon>
    </lineage>
</organism>
<accession>U5CWB9</accession>
<protein>
    <submittedName>
        <fullName evidence="2">Uncharacterized protein</fullName>
    </submittedName>
</protein>
<dbReference type="PANTHER" id="PTHR35749:SF1">
    <property type="entry name" value="OSJNBA0084A10.10 PROTEIN"/>
    <property type="match status" value="1"/>
</dbReference>
<dbReference type="HOGENOM" id="CLU_1327947_0_0_1"/>
<sequence length="207" mass="23996">MFVVRVLTGYEERRLRAYNMQLRKRLQLAQERKEALRRMPEQSILTEVRRMVEEMQNVNRKLDETEAAIEEYFKPIDKQADLLMNKQLEGEERNMKEMVKIMQERVLQEAAEAERRANAEMTEEATIIDVKQQIKETESKPTAAIRASDIVGKHQLPKASKPRGTGHVSMDLERMRRTFGIFVLWNEIHLNGSGCGDGPVTIIVSNL</sequence>
<keyword evidence="1" id="KW-0175">Coiled coil</keyword>
<dbReference type="AlphaFoldDB" id="U5CWB9"/>
<dbReference type="PANTHER" id="PTHR35749">
    <property type="entry name" value="OSJNBA0084A10.10 PROTEIN"/>
    <property type="match status" value="1"/>
</dbReference>
<keyword evidence="3" id="KW-1185">Reference proteome</keyword>
<reference evidence="3" key="1">
    <citation type="journal article" date="2013" name="Science">
        <title>The Amborella genome and the evolution of flowering plants.</title>
        <authorList>
            <consortium name="Amborella Genome Project"/>
        </authorList>
    </citation>
    <scope>NUCLEOTIDE SEQUENCE [LARGE SCALE GENOMIC DNA]</scope>
</reference>
<evidence type="ECO:0000313" key="2">
    <source>
        <dbReference type="EMBL" id="ERN14250.1"/>
    </source>
</evidence>
<dbReference type="EMBL" id="KI392557">
    <property type="protein sequence ID" value="ERN14250.1"/>
    <property type="molecule type" value="Genomic_DNA"/>
</dbReference>
<dbReference type="Gramene" id="ERN14250">
    <property type="protein sequence ID" value="ERN14250"/>
    <property type="gene ID" value="AMTR_s00033p00146160"/>
</dbReference>
<dbReference type="Proteomes" id="UP000017836">
    <property type="component" value="Unassembled WGS sequence"/>
</dbReference>
<evidence type="ECO:0000313" key="3">
    <source>
        <dbReference type="Proteomes" id="UP000017836"/>
    </source>
</evidence>
<evidence type="ECO:0000256" key="1">
    <source>
        <dbReference type="SAM" id="Coils"/>
    </source>
</evidence>
<name>U5CWB9_AMBTC</name>
<gene>
    <name evidence="2" type="ORF">AMTR_s00033p00146160</name>
</gene>
<proteinExistence type="predicted"/>
<dbReference type="eggNOG" id="ENOG502RZFR">
    <property type="taxonomic scope" value="Eukaryota"/>
</dbReference>
<feature type="coiled-coil region" evidence="1">
    <location>
        <begin position="19"/>
        <end position="123"/>
    </location>
</feature>